<name>A0ABS7CKW6_9BACL</name>
<evidence type="ECO:0000313" key="1">
    <source>
        <dbReference type="EMBL" id="MBW7461534.1"/>
    </source>
</evidence>
<evidence type="ECO:0000313" key="2">
    <source>
        <dbReference type="Proteomes" id="UP001519887"/>
    </source>
</evidence>
<feature type="non-terminal residue" evidence="1">
    <location>
        <position position="1"/>
    </location>
</feature>
<dbReference type="Proteomes" id="UP001519887">
    <property type="component" value="Unassembled WGS sequence"/>
</dbReference>
<dbReference type="EMBL" id="JAHZIK010003035">
    <property type="protein sequence ID" value="MBW7461534.1"/>
    <property type="molecule type" value="Genomic_DNA"/>
</dbReference>
<dbReference type="Pfam" id="PF01547">
    <property type="entry name" value="SBP_bac_1"/>
    <property type="match status" value="1"/>
</dbReference>
<keyword evidence="2" id="KW-1185">Reference proteome</keyword>
<dbReference type="PANTHER" id="PTHR43649:SF12">
    <property type="entry name" value="DIACETYLCHITOBIOSE BINDING PROTEIN DASA"/>
    <property type="match status" value="1"/>
</dbReference>
<comment type="caution">
    <text evidence="1">The sequence shown here is derived from an EMBL/GenBank/DDBJ whole genome shotgun (WGS) entry which is preliminary data.</text>
</comment>
<gene>
    <name evidence="1" type="ORF">K0U00_46505</name>
</gene>
<feature type="non-terminal residue" evidence="1">
    <location>
        <position position="184"/>
    </location>
</feature>
<dbReference type="InterPro" id="IPR006059">
    <property type="entry name" value="SBP"/>
</dbReference>
<dbReference type="Gene3D" id="3.40.190.10">
    <property type="entry name" value="Periplasmic binding protein-like II"/>
    <property type="match status" value="1"/>
</dbReference>
<dbReference type="InterPro" id="IPR050490">
    <property type="entry name" value="Bact_solute-bd_prot1"/>
</dbReference>
<reference evidence="1 2" key="1">
    <citation type="submission" date="2021-07" db="EMBL/GenBank/DDBJ databases">
        <title>Paenibacillus radiodurans sp. nov., isolated from the southeastern edge of Tengger Desert.</title>
        <authorList>
            <person name="Zhang G."/>
        </authorList>
    </citation>
    <scope>NUCLEOTIDE SEQUENCE [LARGE SCALE GENOMIC DNA]</scope>
    <source>
        <strain evidence="1 2">CCM 7311</strain>
    </source>
</reference>
<sequence length="184" mass="20924">WITVEPIHIPEADYDAKITAMVAGNESPDLGYMHGELADPWQNEGKFVNLFELLDKDTELKREDFLDYIWFKASDDFAYGISTAGEMFGLFYNKDLFDAAKAAYPPAKPEEAWTWDEFVEVAKKLTLDKNGKNASEEGFDPKNIKQYGVSFETWWGPVQAQVVNNEGEWITKDGKFGFSQPEAT</sequence>
<dbReference type="SUPFAM" id="SSF53850">
    <property type="entry name" value="Periplasmic binding protein-like II"/>
    <property type="match status" value="1"/>
</dbReference>
<organism evidence="1 2">
    <name type="scientific">Paenibacillus sepulcri</name>
    <dbReference type="NCBI Taxonomy" id="359917"/>
    <lineage>
        <taxon>Bacteria</taxon>
        <taxon>Bacillati</taxon>
        <taxon>Bacillota</taxon>
        <taxon>Bacilli</taxon>
        <taxon>Bacillales</taxon>
        <taxon>Paenibacillaceae</taxon>
        <taxon>Paenibacillus</taxon>
    </lineage>
</organism>
<protein>
    <submittedName>
        <fullName evidence="1">Extracellular solute-binding protein</fullName>
    </submittedName>
</protein>
<accession>A0ABS7CKW6</accession>
<proteinExistence type="predicted"/>
<dbReference type="PANTHER" id="PTHR43649">
    <property type="entry name" value="ARABINOSE-BINDING PROTEIN-RELATED"/>
    <property type="match status" value="1"/>
</dbReference>